<dbReference type="AlphaFoldDB" id="A0A4S2F1G5"/>
<comment type="function">
    <text evidence="9">Single strand-specific metallo-endoribonuclease involved in late-stage 70S ribosome quality control and in maturation of the 3' terminus of the 16S rRNA.</text>
</comment>
<name>A0A4S2F1G5_9ACTN</name>
<dbReference type="PANTHER" id="PTHR46986:SF1">
    <property type="entry name" value="ENDORIBONUCLEASE YBEY, CHLOROPLASTIC"/>
    <property type="match status" value="1"/>
</dbReference>
<keyword evidence="5 9" id="KW-0479">Metal-binding</keyword>
<gene>
    <name evidence="9 11" type="primary">ybeY</name>
    <name evidence="11" type="ORF">E5334_05710</name>
</gene>
<dbReference type="GO" id="GO:0008270">
    <property type="term" value="F:zinc ion binding"/>
    <property type="evidence" value="ECO:0007669"/>
    <property type="project" value="UniProtKB-UniRule"/>
</dbReference>
<dbReference type="RefSeq" id="WP_136012633.1">
    <property type="nucleotide sequence ID" value="NZ_SRYE01000003.1"/>
</dbReference>
<evidence type="ECO:0000256" key="2">
    <source>
        <dbReference type="ARBA" id="ARBA00022517"/>
    </source>
</evidence>
<comment type="caution">
    <text evidence="11">The sequence shown here is derived from an EMBL/GenBank/DDBJ whole genome shotgun (WGS) entry which is preliminary data.</text>
</comment>
<dbReference type="HAMAP" id="MF_00009">
    <property type="entry name" value="Endoribonucl_YbeY"/>
    <property type="match status" value="1"/>
</dbReference>
<reference evidence="11 12" key="1">
    <citation type="submission" date="2019-04" db="EMBL/GenBank/DDBJ databases">
        <title>Microbes associate with the intestines of laboratory mice.</title>
        <authorList>
            <person name="Navarre W."/>
            <person name="Wong E."/>
            <person name="Huang K."/>
            <person name="Tropini C."/>
            <person name="Ng K."/>
            <person name="Yu B."/>
        </authorList>
    </citation>
    <scope>NUCLEOTIDE SEQUENCE [LARGE SCALE GENOMIC DNA]</scope>
    <source>
        <strain evidence="11 12">NM07_P-09</strain>
    </source>
</reference>
<evidence type="ECO:0000256" key="10">
    <source>
        <dbReference type="SAM" id="MobiDB-lite"/>
    </source>
</evidence>
<dbReference type="EC" id="3.1.-.-" evidence="9"/>
<dbReference type="PROSITE" id="PS01306">
    <property type="entry name" value="UPF0054"/>
    <property type="match status" value="1"/>
</dbReference>
<dbReference type="GO" id="GO:0004222">
    <property type="term" value="F:metalloendopeptidase activity"/>
    <property type="evidence" value="ECO:0007669"/>
    <property type="project" value="InterPro"/>
</dbReference>
<proteinExistence type="inferred from homology"/>
<evidence type="ECO:0000256" key="9">
    <source>
        <dbReference type="HAMAP-Rule" id="MF_00009"/>
    </source>
</evidence>
<dbReference type="InterPro" id="IPR020549">
    <property type="entry name" value="YbeY_CS"/>
</dbReference>
<evidence type="ECO:0000313" key="12">
    <source>
        <dbReference type="Proteomes" id="UP000310263"/>
    </source>
</evidence>
<keyword evidence="2 9" id="KW-0690">Ribosome biogenesis</keyword>
<comment type="cofactor">
    <cofactor evidence="9">
        <name>Zn(2+)</name>
        <dbReference type="ChEBI" id="CHEBI:29105"/>
    </cofactor>
    <text evidence="9">Binds 1 zinc ion.</text>
</comment>
<dbReference type="InterPro" id="IPR002036">
    <property type="entry name" value="YbeY"/>
</dbReference>
<feature type="compositionally biased region" description="Polar residues" evidence="10">
    <location>
        <begin position="177"/>
        <end position="187"/>
    </location>
</feature>
<dbReference type="GO" id="GO:0005737">
    <property type="term" value="C:cytoplasm"/>
    <property type="evidence" value="ECO:0007669"/>
    <property type="project" value="UniProtKB-SubCell"/>
</dbReference>
<comment type="similarity">
    <text evidence="1 9">Belongs to the endoribonuclease YbeY family.</text>
</comment>
<keyword evidence="9" id="KW-0963">Cytoplasm</keyword>
<dbReference type="PANTHER" id="PTHR46986">
    <property type="entry name" value="ENDORIBONUCLEASE YBEY, CHLOROPLASTIC"/>
    <property type="match status" value="1"/>
</dbReference>
<keyword evidence="6 9" id="KW-0255">Endonuclease</keyword>
<dbReference type="GO" id="GO:0004521">
    <property type="term" value="F:RNA endonuclease activity"/>
    <property type="evidence" value="ECO:0007669"/>
    <property type="project" value="UniProtKB-UniRule"/>
</dbReference>
<evidence type="ECO:0000256" key="4">
    <source>
        <dbReference type="ARBA" id="ARBA00022722"/>
    </source>
</evidence>
<feature type="binding site" evidence="9">
    <location>
        <position position="130"/>
    </location>
    <ligand>
        <name>Zn(2+)</name>
        <dbReference type="ChEBI" id="CHEBI:29105"/>
        <note>catalytic</note>
    </ligand>
</feature>
<keyword evidence="7 9" id="KW-0378">Hydrolase</keyword>
<sequence length="187" mass="19921">MAVEISVNQLSDAAPLAVSWDEVASIFEVVLAHEQVDRLCLVDVTVADDDAMADLNAQWRGVEGPTDVISVECERPDDPDLAPDEPCSLGDIALAPAFIAAQAPHFNNNPAQETRLLLIHGLLHLLGYDHMTEEDAAVMEPLEDALLAQVSGQPAISAPTTRHRHDPQVAAGAEPQGSPSQEGRVSP</sequence>
<evidence type="ECO:0000256" key="3">
    <source>
        <dbReference type="ARBA" id="ARBA00022552"/>
    </source>
</evidence>
<evidence type="ECO:0000256" key="7">
    <source>
        <dbReference type="ARBA" id="ARBA00022801"/>
    </source>
</evidence>
<dbReference type="NCBIfam" id="TIGR00043">
    <property type="entry name" value="rRNA maturation RNase YbeY"/>
    <property type="match status" value="1"/>
</dbReference>
<dbReference type="Pfam" id="PF02130">
    <property type="entry name" value="YbeY"/>
    <property type="match status" value="1"/>
</dbReference>
<dbReference type="InterPro" id="IPR023091">
    <property type="entry name" value="MetalPrtase_cat_dom_sf_prd"/>
</dbReference>
<feature type="region of interest" description="Disordered" evidence="10">
    <location>
        <begin position="156"/>
        <end position="187"/>
    </location>
</feature>
<evidence type="ECO:0000256" key="1">
    <source>
        <dbReference type="ARBA" id="ARBA00010875"/>
    </source>
</evidence>
<evidence type="ECO:0000313" key="11">
    <source>
        <dbReference type="EMBL" id="TGY62162.1"/>
    </source>
</evidence>
<keyword evidence="4 9" id="KW-0540">Nuclease</keyword>
<feature type="binding site" evidence="9">
    <location>
        <position position="124"/>
    </location>
    <ligand>
        <name>Zn(2+)</name>
        <dbReference type="ChEBI" id="CHEBI:29105"/>
        <note>catalytic</note>
    </ligand>
</feature>
<keyword evidence="8 9" id="KW-0862">Zinc</keyword>
<comment type="subcellular location">
    <subcellularLocation>
        <location evidence="9">Cytoplasm</location>
    </subcellularLocation>
</comment>
<evidence type="ECO:0000256" key="5">
    <source>
        <dbReference type="ARBA" id="ARBA00022723"/>
    </source>
</evidence>
<dbReference type="Proteomes" id="UP000310263">
    <property type="component" value="Unassembled WGS sequence"/>
</dbReference>
<keyword evidence="3 9" id="KW-0698">rRNA processing</keyword>
<dbReference type="Gene3D" id="3.40.390.30">
    <property type="entry name" value="Metalloproteases ('zincins'), catalytic domain"/>
    <property type="match status" value="1"/>
</dbReference>
<keyword evidence="12" id="KW-1185">Reference proteome</keyword>
<organism evidence="11 12">
    <name type="scientific">Muricaecibacterium torontonense</name>
    <dbReference type="NCBI Taxonomy" id="3032871"/>
    <lineage>
        <taxon>Bacteria</taxon>
        <taxon>Bacillati</taxon>
        <taxon>Actinomycetota</taxon>
        <taxon>Coriobacteriia</taxon>
        <taxon>Coriobacteriales</taxon>
        <taxon>Atopobiaceae</taxon>
        <taxon>Muricaecibacterium</taxon>
    </lineage>
</organism>
<dbReference type="GO" id="GO:0006364">
    <property type="term" value="P:rRNA processing"/>
    <property type="evidence" value="ECO:0007669"/>
    <property type="project" value="UniProtKB-UniRule"/>
</dbReference>
<dbReference type="EMBL" id="SRYE01000003">
    <property type="protein sequence ID" value="TGY62162.1"/>
    <property type="molecule type" value="Genomic_DNA"/>
</dbReference>
<protein>
    <recommendedName>
        <fullName evidence="9">Endoribonuclease YbeY</fullName>
        <ecNumber evidence="9">3.1.-.-</ecNumber>
    </recommendedName>
</protein>
<dbReference type="SUPFAM" id="SSF55486">
    <property type="entry name" value="Metalloproteases ('zincins'), catalytic domain"/>
    <property type="match status" value="1"/>
</dbReference>
<feature type="binding site" evidence="9">
    <location>
        <position position="120"/>
    </location>
    <ligand>
        <name>Zn(2+)</name>
        <dbReference type="ChEBI" id="CHEBI:29105"/>
        <note>catalytic</note>
    </ligand>
</feature>
<dbReference type="OrthoDB" id="9807740at2"/>
<accession>A0A4S2F1G5</accession>
<evidence type="ECO:0000256" key="8">
    <source>
        <dbReference type="ARBA" id="ARBA00022833"/>
    </source>
</evidence>
<evidence type="ECO:0000256" key="6">
    <source>
        <dbReference type="ARBA" id="ARBA00022759"/>
    </source>
</evidence>